<evidence type="ECO:0000256" key="1">
    <source>
        <dbReference type="SAM" id="SignalP"/>
    </source>
</evidence>
<gene>
    <name evidence="2" type="ORF">EAT49_14810</name>
</gene>
<accession>A0A3N2QWF1</accession>
<name>A0A3N2QWF1_9RHOB</name>
<dbReference type="EMBL" id="RDRB01000007">
    <property type="protein sequence ID" value="ROT99480.1"/>
    <property type="molecule type" value="Genomic_DNA"/>
</dbReference>
<evidence type="ECO:0000313" key="3">
    <source>
        <dbReference type="Proteomes" id="UP000268016"/>
    </source>
</evidence>
<sequence length="145" mass="16051">MRLLTHLGAGALATIIAAPLTAQDDRPIPEAAWEAEFMGRYAVDGACNEDEATWLLNDFQVRFGSTWCTSMGKRTWEDGAMVVPLSDCREGAVSVPSRIMTFLQDGDDLIVQMAEYQQNDIEGTEAQVGNIDSEEIRLQDCGERY</sequence>
<protein>
    <recommendedName>
        <fullName evidence="4">DUF3617 family protein</fullName>
    </recommendedName>
</protein>
<dbReference type="RefSeq" id="WP_123643071.1">
    <property type="nucleotide sequence ID" value="NZ_ML119087.1"/>
</dbReference>
<keyword evidence="1" id="KW-0732">Signal</keyword>
<reference evidence="2 3" key="1">
    <citation type="submission" date="2018-10" db="EMBL/GenBank/DDBJ databases">
        <title>Histidinibacterium lentulum gen. nov., sp. nov., a marine bacterium from the culture broth of Picochlorum sp. 122.</title>
        <authorList>
            <person name="Wang G."/>
        </authorList>
    </citation>
    <scope>NUCLEOTIDE SEQUENCE [LARGE SCALE GENOMIC DNA]</scope>
    <source>
        <strain evidence="2 3">B17</strain>
    </source>
</reference>
<feature type="chain" id="PRO_5018201859" description="DUF3617 family protein" evidence="1">
    <location>
        <begin position="23"/>
        <end position="145"/>
    </location>
</feature>
<evidence type="ECO:0000313" key="2">
    <source>
        <dbReference type="EMBL" id="ROT99480.1"/>
    </source>
</evidence>
<evidence type="ECO:0008006" key="4">
    <source>
        <dbReference type="Google" id="ProtNLM"/>
    </source>
</evidence>
<dbReference type="AlphaFoldDB" id="A0A3N2QWF1"/>
<feature type="signal peptide" evidence="1">
    <location>
        <begin position="1"/>
        <end position="22"/>
    </location>
</feature>
<keyword evidence="3" id="KW-1185">Reference proteome</keyword>
<proteinExistence type="predicted"/>
<organism evidence="2 3">
    <name type="scientific">Histidinibacterium lentulum</name>
    <dbReference type="NCBI Taxonomy" id="2480588"/>
    <lineage>
        <taxon>Bacteria</taxon>
        <taxon>Pseudomonadati</taxon>
        <taxon>Pseudomonadota</taxon>
        <taxon>Alphaproteobacteria</taxon>
        <taxon>Rhodobacterales</taxon>
        <taxon>Paracoccaceae</taxon>
        <taxon>Histidinibacterium</taxon>
    </lineage>
</organism>
<dbReference type="OrthoDB" id="9907015at2"/>
<dbReference type="Proteomes" id="UP000268016">
    <property type="component" value="Unassembled WGS sequence"/>
</dbReference>
<comment type="caution">
    <text evidence="2">The sequence shown here is derived from an EMBL/GenBank/DDBJ whole genome shotgun (WGS) entry which is preliminary data.</text>
</comment>